<sequence length="231" mass="26368">MTKTITKVVILFVIIVASSCTGNVAVTEKESKAIKEVLNFYNGKCHRSKGFENKNGETKNYFELEMKKSDLLEKNKKRAKSHAGNIAHLFYSNLEDEKSNYNQIRVKITLNDDTTSDYVFSDEQLEGVEKIIPKVQEVNAYIETDNIDALSDTFNKSILLEKKVLAKLFVDLKDKYGVIKKSEFQGFTLRNTKQFGKITSVYIAQVREKAALSMILLFNSVNHELLSIEFE</sequence>
<keyword evidence="3" id="KW-1185">Reference proteome</keyword>
<dbReference type="RefSeq" id="WP_348711071.1">
    <property type="nucleotide sequence ID" value="NZ_CAXIXY010000003.1"/>
</dbReference>
<accession>A0ABP1EIY2</accession>
<organism evidence="2 3">
    <name type="scientific">Tenacibaculum platacis</name>
    <dbReference type="NCBI Taxonomy" id="3137852"/>
    <lineage>
        <taxon>Bacteria</taxon>
        <taxon>Pseudomonadati</taxon>
        <taxon>Bacteroidota</taxon>
        <taxon>Flavobacteriia</taxon>
        <taxon>Flavobacteriales</taxon>
        <taxon>Flavobacteriaceae</taxon>
        <taxon>Tenacibaculum</taxon>
    </lineage>
</organism>
<protein>
    <recommendedName>
        <fullName evidence="4">Lipoprotein</fullName>
    </recommendedName>
</protein>
<name>A0ABP1EIY2_9FLAO</name>
<dbReference type="EMBL" id="CAXIXY010000003">
    <property type="protein sequence ID" value="CAL2081473.1"/>
    <property type="molecule type" value="Genomic_DNA"/>
</dbReference>
<dbReference type="Proteomes" id="UP001497416">
    <property type="component" value="Unassembled WGS sequence"/>
</dbReference>
<evidence type="ECO:0008006" key="4">
    <source>
        <dbReference type="Google" id="ProtNLM"/>
    </source>
</evidence>
<evidence type="ECO:0000313" key="2">
    <source>
        <dbReference type="EMBL" id="CAL2081473.1"/>
    </source>
</evidence>
<gene>
    <name evidence="2" type="ORF">T190607A01A_11202</name>
</gene>
<proteinExistence type="predicted"/>
<feature type="signal peptide" evidence="1">
    <location>
        <begin position="1"/>
        <end position="22"/>
    </location>
</feature>
<comment type="caution">
    <text evidence="2">The sequence shown here is derived from an EMBL/GenBank/DDBJ whole genome shotgun (WGS) entry which is preliminary data.</text>
</comment>
<feature type="chain" id="PRO_5047475635" description="Lipoprotein" evidence="1">
    <location>
        <begin position="23"/>
        <end position="231"/>
    </location>
</feature>
<dbReference type="PROSITE" id="PS51257">
    <property type="entry name" value="PROKAR_LIPOPROTEIN"/>
    <property type="match status" value="1"/>
</dbReference>
<evidence type="ECO:0000313" key="3">
    <source>
        <dbReference type="Proteomes" id="UP001497416"/>
    </source>
</evidence>
<keyword evidence="1" id="KW-0732">Signal</keyword>
<evidence type="ECO:0000256" key="1">
    <source>
        <dbReference type="SAM" id="SignalP"/>
    </source>
</evidence>
<reference evidence="2 3" key="1">
    <citation type="submission" date="2024-05" db="EMBL/GenBank/DDBJ databases">
        <authorList>
            <person name="Duchaud E."/>
        </authorList>
    </citation>
    <scope>NUCLEOTIDE SEQUENCE [LARGE SCALE GENOMIC DNA]</scope>
    <source>
        <strain evidence="2">Ena-SAMPLE-TAB-13-05-2024-13:56:06:370-140302</strain>
    </source>
</reference>